<accession>A0AAD7H8V8</accession>
<dbReference type="Pfam" id="PF00179">
    <property type="entry name" value="UQ_con"/>
    <property type="match status" value="1"/>
</dbReference>
<dbReference type="PANTHER" id="PTHR24068">
    <property type="entry name" value="UBIQUITIN-CONJUGATING ENZYME E2"/>
    <property type="match status" value="1"/>
</dbReference>
<feature type="domain" description="UBC core" evidence="5">
    <location>
        <begin position="1"/>
        <end position="143"/>
    </location>
</feature>
<name>A0AAD7H8V8_9AGAR</name>
<dbReference type="GO" id="GO:0016740">
    <property type="term" value="F:transferase activity"/>
    <property type="evidence" value="ECO:0007669"/>
    <property type="project" value="UniProtKB-KW"/>
</dbReference>
<feature type="active site" description="Glycyl thioester intermediate" evidence="3">
    <location>
        <position position="81"/>
    </location>
</feature>
<dbReference type="PROSITE" id="PS50127">
    <property type="entry name" value="UBC_2"/>
    <property type="match status" value="1"/>
</dbReference>
<dbReference type="EMBL" id="JARKIB010000319">
    <property type="protein sequence ID" value="KAJ7714800.1"/>
    <property type="molecule type" value="Genomic_DNA"/>
</dbReference>
<reference evidence="6" key="1">
    <citation type="submission" date="2023-03" db="EMBL/GenBank/DDBJ databases">
        <title>Massive genome expansion in bonnet fungi (Mycena s.s.) driven by repeated elements and novel gene families across ecological guilds.</title>
        <authorList>
            <consortium name="Lawrence Berkeley National Laboratory"/>
            <person name="Harder C.B."/>
            <person name="Miyauchi S."/>
            <person name="Viragh M."/>
            <person name="Kuo A."/>
            <person name="Thoen E."/>
            <person name="Andreopoulos B."/>
            <person name="Lu D."/>
            <person name="Skrede I."/>
            <person name="Drula E."/>
            <person name="Henrissat B."/>
            <person name="Morin E."/>
            <person name="Kohler A."/>
            <person name="Barry K."/>
            <person name="LaButti K."/>
            <person name="Morin E."/>
            <person name="Salamov A."/>
            <person name="Lipzen A."/>
            <person name="Mereny Z."/>
            <person name="Hegedus B."/>
            <person name="Baldrian P."/>
            <person name="Stursova M."/>
            <person name="Weitz H."/>
            <person name="Taylor A."/>
            <person name="Grigoriev I.V."/>
            <person name="Nagy L.G."/>
            <person name="Martin F."/>
            <person name="Kauserud H."/>
        </authorList>
    </citation>
    <scope>NUCLEOTIDE SEQUENCE</scope>
    <source>
        <strain evidence="6">CBHHK182m</strain>
    </source>
</reference>
<protein>
    <submittedName>
        <fullName evidence="6">Ubiquitin-conjugating enzyme/RWD-like protein</fullName>
    </submittedName>
</protein>
<sequence length="155" mass="17395">MREIKSVVTDPHPNIDVYVNDRDISFLKVILEAPKDADCPYNGGTFLLSVDLPAGYPRDPPEVRFVTFILHPNVSKQGKVCIAELGRLWSSDITLKEIFSLIYGTLLTPDLENPLEIQASLKYYDDDGTYALAVADAVKKHAAKTRAEWQEELDD</sequence>
<dbReference type="PROSITE" id="PS00183">
    <property type="entry name" value="UBC_1"/>
    <property type="match status" value="1"/>
</dbReference>
<dbReference type="Gene3D" id="3.10.110.10">
    <property type="entry name" value="Ubiquitin Conjugating Enzyme"/>
    <property type="match status" value="1"/>
</dbReference>
<evidence type="ECO:0000256" key="4">
    <source>
        <dbReference type="RuleBase" id="RU362109"/>
    </source>
</evidence>
<dbReference type="InterPro" id="IPR023313">
    <property type="entry name" value="UBQ-conjugating_AS"/>
</dbReference>
<keyword evidence="2 4" id="KW-0833">Ubl conjugation pathway</keyword>
<organism evidence="6 7">
    <name type="scientific">Mycena metata</name>
    <dbReference type="NCBI Taxonomy" id="1033252"/>
    <lineage>
        <taxon>Eukaryota</taxon>
        <taxon>Fungi</taxon>
        <taxon>Dikarya</taxon>
        <taxon>Basidiomycota</taxon>
        <taxon>Agaricomycotina</taxon>
        <taxon>Agaricomycetes</taxon>
        <taxon>Agaricomycetidae</taxon>
        <taxon>Agaricales</taxon>
        <taxon>Marasmiineae</taxon>
        <taxon>Mycenaceae</taxon>
        <taxon>Mycena</taxon>
    </lineage>
</organism>
<proteinExistence type="inferred from homology"/>
<dbReference type="InterPro" id="IPR000608">
    <property type="entry name" value="UBC"/>
</dbReference>
<evidence type="ECO:0000256" key="1">
    <source>
        <dbReference type="ARBA" id="ARBA00022679"/>
    </source>
</evidence>
<dbReference type="Proteomes" id="UP001215598">
    <property type="component" value="Unassembled WGS sequence"/>
</dbReference>
<evidence type="ECO:0000259" key="5">
    <source>
        <dbReference type="PROSITE" id="PS50127"/>
    </source>
</evidence>
<dbReference type="GO" id="GO:0005524">
    <property type="term" value="F:ATP binding"/>
    <property type="evidence" value="ECO:0007669"/>
    <property type="project" value="UniProtKB-UniRule"/>
</dbReference>
<evidence type="ECO:0000256" key="3">
    <source>
        <dbReference type="PROSITE-ProRule" id="PRU10133"/>
    </source>
</evidence>
<keyword evidence="4" id="KW-0067">ATP-binding</keyword>
<dbReference type="AlphaFoldDB" id="A0AAD7H8V8"/>
<evidence type="ECO:0000256" key="2">
    <source>
        <dbReference type="ARBA" id="ARBA00022786"/>
    </source>
</evidence>
<dbReference type="SMART" id="SM00212">
    <property type="entry name" value="UBCc"/>
    <property type="match status" value="1"/>
</dbReference>
<keyword evidence="7" id="KW-1185">Reference proteome</keyword>
<evidence type="ECO:0000313" key="6">
    <source>
        <dbReference type="EMBL" id="KAJ7714800.1"/>
    </source>
</evidence>
<comment type="similarity">
    <text evidence="4">Belongs to the ubiquitin-conjugating enzyme family.</text>
</comment>
<keyword evidence="4" id="KW-0547">Nucleotide-binding</keyword>
<comment type="caution">
    <text evidence="6">The sequence shown here is derived from an EMBL/GenBank/DDBJ whole genome shotgun (WGS) entry which is preliminary data.</text>
</comment>
<gene>
    <name evidence="6" type="ORF">B0H16DRAFT_514137</name>
</gene>
<keyword evidence="1" id="KW-0808">Transferase</keyword>
<evidence type="ECO:0000313" key="7">
    <source>
        <dbReference type="Proteomes" id="UP001215598"/>
    </source>
</evidence>
<dbReference type="InterPro" id="IPR016135">
    <property type="entry name" value="UBQ-conjugating_enzyme/RWD"/>
</dbReference>
<dbReference type="SUPFAM" id="SSF54495">
    <property type="entry name" value="UBC-like"/>
    <property type="match status" value="1"/>
</dbReference>